<dbReference type="AlphaFoldDB" id="A0A562BRH8"/>
<organism evidence="1 2">
    <name type="scientific">Cupriavidus gilardii J11</name>
    <dbReference type="NCBI Taxonomy" id="936133"/>
    <lineage>
        <taxon>Bacteria</taxon>
        <taxon>Pseudomonadati</taxon>
        <taxon>Pseudomonadota</taxon>
        <taxon>Betaproteobacteria</taxon>
        <taxon>Burkholderiales</taxon>
        <taxon>Burkholderiaceae</taxon>
        <taxon>Cupriavidus</taxon>
    </lineage>
</organism>
<name>A0A562BRH8_9BURK</name>
<protein>
    <submittedName>
        <fullName evidence="1">Uncharacterized protein</fullName>
    </submittedName>
</protein>
<evidence type="ECO:0000313" key="1">
    <source>
        <dbReference type="EMBL" id="TWG87886.1"/>
    </source>
</evidence>
<reference evidence="1 2" key="1">
    <citation type="submission" date="2019-07" db="EMBL/GenBank/DDBJ databases">
        <title>Genome sequencing of lignin-degrading bacterial isolates.</title>
        <authorList>
            <person name="Gladden J."/>
        </authorList>
    </citation>
    <scope>NUCLEOTIDE SEQUENCE [LARGE SCALE GENOMIC DNA]</scope>
    <source>
        <strain evidence="1 2">J11</strain>
    </source>
</reference>
<evidence type="ECO:0000313" key="2">
    <source>
        <dbReference type="Proteomes" id="UP000318141"/>
    </source>
</evidence>
<proteinExistence type="predicted"/>
<comment type="caution">
    <text evidence="1">The sequence shown here is derived from an EMBL/GenBank/DDBJ whole genome shotgun (WGS) entry which is preliminary data.</text>
</comment>
<gene>
    <name evidence="1" type="ORF">L602_001500000190</name>
</gene>
<keyword evidence="2" id="KW-1185">Reference proteome</keyword>
<dbReference type="PROSITE" id="PS51257">
    <property type="entry name" value="PROKAR_LIPOPROTEIN"/>
    <property type="match status" value="1"/>
</dbReference>
<accession>A0A562BRH8</accession>
<dbReference type="EMBL" id="VLJN01000007">
    <property type="protein sequence ID" value="TWG87886.1"/>
    <property type="molecule type" value="Genomic_DNA"/>
</dbReference>
<sequence>MWPSLCRVVVAVAPILLMACYGEWRTCRSDCQPGYYRTEFCDCAKAPPPTSPGPGRPTPDGIAIGRDFVWKSTPNCSRNTIVYLFNTGKRGAIARYSYRNSDGNRLYNTIYVPPGFRGYDEAKRHGTVLGYNMVDDAECTLIGYQLEGILNATISSFSASKEIAIRDVEARSKVEIPIARRALGLPLLATMKNTDSDSVVTQKEGAILDCSAECHPSPTINCLKGTPADQAKLKELQATILANESIASLSFSRITRIFGAPPKGCERDDIKSNGPVLHNNGNACTFPIYFSERDEWPSVVIRYPETLSANRSEKETLARLEFIAPAEMPTITFRATDINDVWGGVVIQTSADDKGVYYQTLGGCIAMEVRTQ</sequence>
<dbReference type="Proteomes" id="UP000318141">
    <property type="component" value="Unassembled WGS sequence"/>
</dbReference>